<dbReference type="RefSeq" id="WP_211463459.1">
    <property type="nucleotide sequence ID" value="NZ_JAGSXH010000002.1"/>
</dbReference>
<organism evidence="1 2">
    <name type="scientific">Actinocrinis puniceicyclus</name>
    <dbReference type="NCBI Taxonomy" id="977794"/>
    <lineage>
        <taxon>Bacteria</taxon>
        <taxon>Bacillati</taxon>
        <taxon>Actinomycetota</taxon>
        <taxon>Actinomycetes</taxon>
        <taxon>Catenulisporales</taxon>
        <taxon>Actinospicaceae</taxon>
        <taxon>Actinocrinis</taxon>
    </lineage>
</organism>
<dbReference type="Proteomes" id="UP000677913">
    <property type="component" value="Unassembled WGS sequence"/>
</dbReference>
<dbReference type="AlphaFoldDB" id="A0A8J7WGC7"/>
<evidence type="ECO:0000313" key="1">
    <source>
        <dbReference type="EMBL" id="MBS2961616.1"/>
    </source>
</evidence>
<dbReference type="EMBL" id="JAGSXH010000002">
    <property type="protein sequence ID" value="MBS2961616.1"/>
    <property type="molecule type" value="Genomic_DNA"/>
</dbReference>
<proteinExistence type="predicted"/>
<name>A0A8J7WGC7_9ACTN</name>
<keyword evidence="2" id="KW-1185">Reference proteome</keyword>
<reference evidence="1" key="1">
    <citation type="submission" date="2021-04" db="EMBL/GenBank/DDBJ databases">
        <title>Genome based classification of Actinospica acidithermotolerans sp. nov., an actinobacterium isolated from an Indonesian hot spring.</title>
        <authorList>
            <person name="Kusuma A.B."/>
            <person name="Putra K.E."/>
            <person name="Nafisah S."/>
            <person name="Loh J."/>
            <person name="Nouioui I."/>
            <person name="Goodfellow M."/>
        </authorList>
    </citation>
    <scope>NUCLEOTIDE SEQUENCE</scope>
    <source>
        <strain evidence="1">DSM 45618</strain>
    </source>
</reference>
<accession>A0A8J7WGC7</accession>
<evidence type="ECO:0000313" key="2">
    <source>
        <dbReference type="Proteomes" id="UP000677913"/>
    </source>
</evidence>
<sequence>MAIFRAYAKVLEPDDPAMRIYEAGLRTCPGPPGVLLADVLLRTGGVYETMAALSPRLRDDIREVAELTSDSHLLAIADLTEVPVSLGHLRGLDPRTRIVMRTELCYEGDEGVRVSRPRRRRPAVATIMPDGTVVAGDAFPHHR</sequence>
<gene>
    <name evidence="1" type="ORF">KGA66_01060</name>
</gene>
<protein>
    <submittedName>
        <fullName evidence="1">Uncharacterized protein</fullName>
    </submittedName>
</protein>
<comment type="caution">
    <text evidence="1">The sequence shown here is derived from an EMBL/GenBank/DDBJ whole genome shotgun (WGS) entry which is preliminary data.</text>
</comment>